<dbReference type="Gene3D" id="3.30.420.40">
    <property type="match status" value="2"/>
</dbReference>
<dbReference type="GO" id="GO:0005524">
    <property type="term" value="F:ATP binding"/>
    <property type="evidence" value="ECO:0007669"/>
    <property type="project" value="UniProtKB-KW"/>
</dbReference>
<dbReference type="Proteomes" id="UP000261500">
    <property type="component" value="Unplaced"/>
</dbReference>
<sequence length="568" mass="65046">MGDSFIIAVDFGTAYSGYAFNITSRDKELEPTVKYWGKEYGRETPKTPTCILFDKDKQFISFGFEAKETYVSRMGTEAKDNLFFESFKMSLYKRVSRTLDMKIKAMNGKEMKALQVFTEALKFLKEDALKYIAQHTAGKQFTASDFTWVLTVPAIWDNSAKEFMREAATQAGIVTKEKEDKLIIALEPEAASVYCKKLPSDGFIAENLGNLKLDQSPGTQYIVVDCGGGTIDITVHEVLEGGNLKELNKASGNDLGGQTVDRKFKEFLQEIFTGVWHDYEKKFPSEVQKIMYDFTLFKRHEDDVEIPCPFNLGRMAEKKKKIEKYFKKVQGATWDEGVIKISKEKLREFFEESLQGITQSITEVFQKQFKIKYILLVGGYADSEILPNHITDAFIDDCKILCPFKPQEAIVKGAVEFGRNKGVVASRKNPFTYGLGISQRFDKFRHRDDKKYTNKDGVWCRDIFMKLVDVGEDVRWNETREHILYPVEAAEKAMSFSFYRTKKKHVTYIDESDTEEIGSLVVESPDTTFGLDREIRLKIKFGFTEMTATGTDRESGSTQTIKLNFMRK</sequence>
<reference evidence="4" key="2">
    <citation type="submission" date="2025-09" db="UniProtKB">
        <authorList>
            <consortium name="Ensembl"/>
        </authorList>
    </citation>
    <scope>IDENTIFICATION</scope>
</reference>
<evidence type="ECO:0000256" key="2">
    <source>
        <dbReference type="ARBA" id="ARBA00022741"/>
    </source>
</evidence>
<dbReference type="STRING" id="48699.ENSPLAP00000002289"/>
<dbReference type="GO" id="GO:0140662">
    <property type="term" value="F:ATP-dependent protein folding chaperone"/>
    <property type="evidence" value="ECO:0007669"/>
    <property type="project" value="InterPro"/>
</dbReference>
<dbReference type="AlphaFoldDB" id="A0A3B3TPT4"/>
<name>A0A3B3TPT4_9TELE</name>
<dbReference type="Pfam" id="PF00012">
    <property type="entry name" value="HSP70"/>
    <property type="match status" value="1"/>
</dbReference>
<evidence type="ECO:0000313" key="4">
    <source>
        <dbReference type="Ensembl" id="ENSPLAP00000002289.1"/>
    </source>
</evidence>
<dbReference type="InterPro" id="IPR043129">
    <property type="entry name" value="ATPase_NBD"/>
</dbReference>
<evidence type="ECO:0000313" key="5">
    <source>
        <dbReference type="Proteomes" id="UP000261500"/>
    </source>
</evidence>
<organism evidence="4 5">
    <name type="scientific">Poecilia latipinna</name>
    <name type="common">sailfin molly</name>
    <dbReference type="NCBI Taxonomy" id="48699"/>
    <lineage>
        <taxon>Eukaryota</taxon>
        <taxon>Metazoa</taxon>
        <taxon>Chordata</taxon>
        <taxon>Craniata</taxon>
        <taxon>Vertebrata</taxon>
        <taxon>Euteleostomi</taxon>
        <taxon>Actinopterygii</taxon>
        <taxon>Neopterygii</taxon>
        <taxon>Teleostei</taxon>
        <taxon>Neoteleostei</taxon>
        <taxon>Acanthomorphata</taxon>
        <taxon>Ovalentaria</taxon>
        <taxon>Atherinomorphae</taxon>
        <taxon>Cyprinodontiformes</taxon>
        <taxon>Poeciliidae</taxon>
        <taxon>Poeciliinae</taxon>
        <taxon>Poecilia</taxon>
    </lineage>
</organism>
<reference evidence="4" key="1">
    <citation type="submission" date="2025-08" db="UniProtKB">
        <authorList>
            <consortium name="Ensembl"/>
        </authorList>
    </citation>
    <scope>IDENTIFICATION</scope>
</reference>
<dbReference type="PANTHER" id="PTHR14187:SF5">
    <property type="entry name" value="HEAT SHOCK 70 KDA PROTEIN 12A"/>
    <property type="match status" value="1"/>
</dbReference>
<keyword evidence="3" id="KW-0067">ATP-binding</keyword>
<dbReference type="InterPro" id="IPR013126">
    <property type="entry name" value="Hsp_70_fam"/>
</dbReference>
<dbReference type="Ensembl" id="ENSPLAT00000013296.1">
    <property type="protein sequence ID" value="ENSPLAP00000002289.1"/>
    <property type="gene ID" value="ENSPLAG00000003515.1"/>
</dbReference>
<comment type="similarity">
    <text evidence="1">Belongs to the heat shock protein 70 family.</text>
</comment>
<dbReference type="GeneTree" id="ENSGT00940000154551"/>
<dbReference type="CDD" id="cd10229">
    <property type="entry name" value="ASKHA_NBD_HSP70_HSPA12"/>
    <property type="match status" value="1"/>
</dbReference>
<dbReference type="SUPFAM" id="SSF53067">
    <property type="entry name" value="Actin-like ATPase domain"/>
    <property type="match status" value="2"/>
</dbReference>
<keyword evidence="5" id="KW-1185">Reference proteome</keyword>
<keyword evidence="2" id="KW-0547">Nucleotide-binding</keyword>
<evidence type="ECO:0000256" key="3">
    <source>
        <dbReference type="ARBA" id="ARBA00022840"/>
    </source>
</evidence>
<proteinExistence type="inferred from homology"/>
<evidence type="ECO:0000256" key="1">
    <source>
        <dbReference type="ARBA" id="ARBA00007381"/>
    </source>
</evidence>
<accession>A0A3B3TPT4</accession>
<protein>
    <submittedName>
        <fullName evidence="4">Heat shock 70 kDa protein 12A-like</fullName>
    </submittedName>
</protein>
<dbReference type="PANTHER" id="PTHR14187">
    <property type="entry name" value="ALPHA KINASE/ELONGATION FACTOR 2 KINASE"/>
    <property type="match status" value="1"/>
</dbReference>